<dbReference type="Gene3D" id="3.40.190.10">
    <property type="entry name" value="Periplasmic binding protein-like II"/>
    <property type="match status" value="2"/>
</dbReference>
<accession>A0A512H7S2</accession>
<dbReference type="EMBL" id="BJZO01000038">
    <property type="protein sequence ID" value="GEO81502.1"/>
    <property type="molecule type" value="Genomic_DNA"/>
</dbReference>
<evidence type="ECO:0000313" key="2">
    <source>
        <dbReference type="EMBL" id="GEO81502.1"/>
    </source>
</evidence>
<feature type="signal peptide" evidence="1">
    <location>
        <begin position="1"/>
        <end position="31"/>
    </location>
</feature>
<organism evidence="2 3">
    <name type="scientific">Pararhodospirillum oryzae</name>
    <dbReference type="NCBI Taxonomy" id="478448"/>
    <lineage>
        <taxon>Bacteria</taxon>
        <taxon>Pseudomonadati</taxon>
        <taxon>Pseudomonadota</taxon>
        <taxon>Alphaproteobacteria</taxon>
        <taxon>Rhodospirillales</taxon>
        <taxon>Rhodospirillaceae</taxon>
        <taxon>Pararhodospirillum</taxon>
    </lineage>
</organism>
<sequence>MQEESFVMSRAVKYVARVLMVLMLGMGAAMAADLEVRIKAPERPGDTRDDYFVAMLDLALSKTADEGSYAIEVQAPATQSRAIENLKQGALDVIWTIPTEEREATMRPIRIPLEKGLLGYRVFLIREGDQARFDTVTSLDVLKKMLAGQGLDWNSTHVMEENRFRVRRVGNYDSLFTMLRDGRFDYFPRGLNEAWAELAAHPDDGLAVERGILLRYRTTSYFFTRQDDSALAGRIERGLRLALADGSFDRLLTTHPTHRGMFAAANLAGRRVFEIPNPYLPPTAPADPVLWTIPDH</sequence>
<comment type="caution">
    <text evidence="2">The sequence shown here is derived from an EMBL/GenBank/DDBJ whole genome shotgun (WGS) entry which is preliminary data.</text>
</comment>
<name>A0A512H7S2_9PROT</name>
<evidence type="ECO:0000256" key="1">
    <source>
        <dbReference type="SAM" id="SignalP"/>
    </source>
</evidence>
<dbReference type="AlphaFoldDB" id="A0A512H7S2"/>
<proteinExistence type="predicted"/>
<keyword evidence="3" id="KW-1185">Reference proteome</keyword>
<keyword evidence="1" id="KW-0732">Signal</keyword>
<evidence type="ECO:0000313" key="3">
    <source>
        <dbReference type="Proteomes" id="UP000321567"/>
    </source>
</evidence>
<dbReference type="Proteomes" id="UP000321567">
    <property type="component" value="Unassembled WGS sequence"/>
</dbReference>
<dbReference type="SUPFAM" id="SSF53850">
    <property type="entry name" value="Periplasmic binding protein-like II"/>
    <property type="match status" value="1"/>
</dbReference>
<feature type="chain" id="PRO_5021906560" evidence="1">
    <location>
        <begin position="32"/>
        <end position="296"/>
    </location>
</feature>
<gene>
    <name evidence="2" type="ORF">ROR02_16330</name>
</gene>
<protein>
    <submittedName>
        <fullName evidence="2">Uncharacterized protein</fullName>
    </submittedName>
</protein>
<reference evidence="2 3" key="1">
    <citation type="submission" date="2019-07" db="EMBL/GenBank/DDBJ databases">
        <title>Whole genome shotgun sequence of Rhodospirillum oryzae NBRC 107573.</title>
        <authorList>
            <person name="Hosoyama A."/>
            <person name="Uohara A."/>
            <person name="Ohji S."/>
            <person name="Ichikawa N."/>
        </authorList>
    </citation>
    <scope>NUCLEOTIDE SEQUENCE [LARGE SCALE GENOMIC DNA]</scope>
    <source>
        <strain evidence="2 3">NBRC 107573</strain>
    </source>
</reference>